<dbReference type="InterPro" id="IPR036890">
    <property type="entry name" value="HATPase_C_sf"/>
</dbReference>
<dbReference type="EC" id="2.7.13.3" evidence="3"/>
<accession>A0AAU8JC76</accession>
<dbReference type="Gene3D" id="3.30.565.10">
    <property type="entry name" value="Histidine kinase-like ATPase, C-terminal domain"/>
    <property type="match status" value="1"/>
</dbReference>
<dbReference type="PANTHER" id="PTHR43047">
    <property type="entry name" value="TWO-COMPONENT HISTIDINE PROTEIN KINASE"/>
    <property type="match status" value="1"/>
</dbReference>
<evidence type="ECO:0000256" key="5">
    <source>
        <dbReference type="ARBA" id="ARBA00022679"/>
    </source>
</evidence>
<keyword evidence="6" id="KW-0418">Kinase</keyword>
<dbReference type="GO" id="GO:0000155">
    <property type="term" value="F:phosphorelay sensor kinase activity"/>
    <property type="evidence" value="ECO:0007669"/>
    <property type="project" value="InterPro"/>
</dbReference>
<keyword evidence="4" id="KW-0597">Phosphoprotein</keyword>
<evidence type="ECO:0000256" key="8">
    <source>
        <dbReference type="ARBA" id="ARBA00074306"/>
    </source>
</evidence>
<feature type="domain" description="PAC" evidence="14">
    <location>
        <begin position="646"/>
        <end position="698"/>
    </location>
</feature>
<comment type="similarity">
    <text evidence="2">In the N-terminal section; belongs to the phytochrome family.</text>
</comment>
<dbReference type="Pfam" id="PF00512">
    <property type="entry name" value="HisKA"/>
    <property type="match status" value="1"/>
</dbReference>
<dbReference type="Gene3D" id="1.10.287.130">
    <property type="match status" value="1"/>
</dbReference>
<reference evidence="15" key="1">
    <citation type="submission" date="2024-07" db="EMBL/GenBank/DDBJ databases">
        <authorList>
            <person name="Kim Y.J."/>
            <person name="Jeong J.Y."/>
        </authorList>
    </citation>
    <scope>NUCLEOTIDE SEQUENCE</scope>
    <source>
        <strain evidence="15">GIHE-MW2</strain>
    </source>
</reference>
<dbReference type="PRINTS" id="PR00344">
    <property type="entry name" value="BCTRLSENSOR"/>
</dbReference>
<dbReference type="PROSITE" id="PS50113">
    <property type="entry name" value="PAC"/>
    <property type="match status" value="2"/>
</dbReference>
<dbReference type="InterPro" id="IPR007890">
    <property type="entry name" value="CHASE2"/>
</dbReference>
<dbReference type="SUPFAM" id="SSF47384">
    <property type="entry name" value="Homodimeric domain of signal transducing histidine kinase"/>
    <property type="match status" value="1"/>
</dbReference>
<dbReference type="InterPro" id="IPR013655">
    <property type="entry name" value="PAS_fold_3"/>
</dbReference>
<evidence type="ECO:0000256" key="3">
    <source>
        <dbReference type="ARBA" id="ARBA00012438"/>
    </source>
</evidence>
<dbReference type="NCBIfam" id="TIGR00229">
    <property type="entry name" value="sensory_box"/>
    <property type="match status" value="1"/>
</dbReference>
<dbReference type="RefSeq" id="WP_354634979.1">
    <property type="nucleotide sequence ID" value="NZ_CP159837.1"/>
</dbReference>
<protein>
    <recommendedName>
        <fullName evidence="8">Circadian input-output histidine kinase CikA</fullName>
        <ecNumber evidence="3">2.7.13.3</ecNumber>
    </recommendedName>
</protein>
<proteinExistence type="inferred from homology"/>
<evidence type="ECO:0000259" key="14">
    <source>
        <dbReference type="PROSITE" id="PS50113"/>
    </source>
</evidence>
<keyword evidence="10" id="KW-0472">Membrane</keyword>
<dbReference type="InterPro" id="IPR035965">
    <property type="entry name" value="PAS-like_dom_sf"/>
</dbReference>
<feature type="domain" description="Histidine kinase" evidence="11">
    <location>
        <begin position="820"/>
        <end position="1042"/>
    </location>
</feature>
<dbReference type="CDD" id="cd16922">
    <property type="entry name" value="HATPase_EvgS-ArcB-TorS-like"/>
    <property type="match status" value="1"/>
</dbReference>
<dbReference type="Pfam" id="PF05226">
    <property type="entry name" value="CHASE2"/>
    <property type="match status" value="1"/>
</dbReference>
<evidence type="ECO:0000256" key="7">
    <source>
        <dbReference type="ARBA" id="ARBA00023012"/>
    </source>
</evidence>
<dbReference type="Gene3D" id="3.40.50.2300">
    <property type="match status" value="1"/>
</dbReference>
<dbReference type="SUPFAM" id="SSF52172">
    <property type="entry name" value="CheY-like"/>
    <property type="match status" value="1"/>
</dbReference>
<dbReference type="PROSITE" id="PS50109">
    <property type="entry name" value="HIS_KIN"/>
    <property type="match status" value="1"/>
</dbReference>
<dbReference type="InterPro" id="IPR011006">
    <property type="entry name" value="CheY-like_superfamily"/>
</dbReference>
<dbReference type="SMART" id="SM00388">
    <property type="entry name" value="HisKA"/>
    <property type="match status" value="1"/>
</dbReference>
<keyword evidence="5" id="KW-0808">Transferase</keyword>
<dbReference type="InterPro" id="IPR001610">
    <property type="entry name" value="PAC"/>
</dbReference>
<evidence type="ECO:0000256" key="6">
    <source>
        <dbReference type="ARBA" id="ARBA00022777"/>
    </source>
</evidence>
<feature type="transmembrane region" description="Helical" evidence="10">
    <location>
        <begin position="335"/>
        <end position="354"/>
    </location>
</feature>
<dbReference type="EMBL" id="CP159837">
    <property type="protein sequence ID" value="XCM35759.1"/>
    <property type="molecule type" value="Genomic_DNA"/>
</dbReference>
<dbReference type="InterPro" id="IPR036097">
    <property type="entry name" value="HisK_dim/P_sf"/>
</dbReference>
<evidence type="ECO:0000256" key="4">
    <source>
        <dbReference type="ARBA" id="ARBA00022553"/>
    </source>
</evidence>
<dbReference type="InterPro" id="IPR013767">
    <property type="entry name" value="PAS_fold"/>
</dbReference>
<dbReference type="SUPFAM" id="SSF55874">
    <property type="entry name" value="ATPase domain of HSP90 chaperone/DNA topoisomerase II/histidine kinase"/>
    <property type="match status" value="1"/>
</dbReference>
<dbReference type="InterPro" id="IPR005467">
    <property type="entry name" value="His_kinase_dom"/>
</dbReference>
<dbReference type="CDD" id="cd00130">
    <property type="entry name" value="PAS"/>
    <property type="match status" value="3"/>
</dbReference>
<dbReference type="SMART" id="SM00387">
    <property type="entry name" value="HATPase_c"/>
    <property type="match status" value="1"/>
</dbReference>
<evidence type="ECO:0000256" key="2">
    <source>
        <dbReference type="ARBA" id="ARBA00006402"/>
    </source>
</evidence>
<keyword evidence="10" id="KW-1133">Transmembrane helix</keyword>
<dbReference type="Pfam" id="PF00989">
    <property type="entry name" value="PAS"/>
    <property type="match status" value="1"/>
</dbReference>
<dbReference type="FunFam" id="3.30.565.10:FF:000010">
    <property type="entry name" value="Sensor histidine kinase RcsC"/>
    <property type="match status" value="1"/>
</dbReference>
<dbReference type="InterPro" id="IPR001789">
    <property type="entry name" value="Sig_transdc_resp-reg_receiver"/>
</dbReference>
<dbReference type="InterPro" id="IPR003661">
    <property type="entry name" value="HisK_dim/P_dom"/>
</dbReference>
<evidence type="ECO:0000256" key="1">
    <source>
        <dbReference type="ARBA" id="ARBA00000085"/>
    </source>
</evidence>
<name>A0AAU8JC76_9CYAN</name>
<comment type="catalytic activity">
    <reaction evidence="1">
        <text>ATP + protein L-histidine = ADP + protein N-phospho-L-histidine.</text>
        <dbReference type="EC" id="2.7.13.3"/>
    </reaction>
</comment>
<evidence type="ECO:0000256" key="9">
    <source>
        <dbReference type="PROSITE-ProRule" id="PRU00169"/>
    </source>
</evidence>
<dbReference type="GO" id="GO:0006355">
    <property type="term" value="P:regulation of DNA-templated transcription"/>
    <property type="evidence" value="ECO:0007669"/>
    <property type="project" value="InterPro"/>
</dbReference>
<dbReference type="Pfam" id="PF08447">
    <property type="entry name" value="PAS_3"/>
    <property type="match status" value="1"/>
</dbReference>
<feature type="domain" description="PAS" evidence="13">
    <location>
        <begin position="572"/>
        <end position="642"/>
    </location>
</feature>
<dbReference type="SMART" id="SM00448">
    <property type="entry name" value="REC"/>
    <property type="match status" value="1"/>
</dbReference>
<evidence type="ECO:0000256" key="10">
    <source>
        <dbReference type="SAM" id="Phobius"/>
    </source>
</evidence>
<dbReference type="Pfam" id="PF02518">
    <property type="entry name" value="HATPase_c"/>
    <property type="match status" value="1"/>
</dbReference>
<dbReference type="SMART" id="SM00091">
    <property type="entry name" value="PAS"/>
    <property type="match status" value="3"/>
</dbReference>
<dbReference type="InterPro" id="IPR000700">
    <property type="entry name" value="PAS-assoc_C"/>
</dbReference>
<gene>
    <name evidence="15" type="ORF">ABWT76_004460</name>
</gene>
<dbReference type="PROSITE" id="PS50112">
    <property type="entry name" value="PAS"/>
    <property type="match status" value="2"/>
</dbReference>
<dbReference type="SUPFAM" id="SSF55785">
    <property type="entry name" value="PYP-like sensor domain (PAS domain)"/>
    <property type="match status" value="3"/>
</dbReference>
<feature type="domain" description="Response regulatory" evidence="12">
    <location>
        <begin position="1099"/>
        <end position="1223"/>
    </location>
</feature>
<dbReference type="Pfam" id="PF13426">
    <property type="entry name" value="PAS_9"/>
    <property type="match status" value="1"/>
</dbReference>
<organism evidence="15">
    <name type="scientific">Planktothricoides raciborskii GIHE-MW2</name>
    <dbReference type="NCBI Taxonomy" id="2792601"/>
    <lineage>
        <taxon>Bacteria</taxon>
        <taxon>Bacillati</taxon>
        <taxon>Cyanobacteriota</taxon>
        <taxon>Cyanophyceae</taxon>
        <taxon>Oscillatoriophycideae</taxon>
        <taxon>Oscillatoriales</taxon>
        <taxon>Oscillatoriaceae</taxon>
        <taxon>Planktothricoides</taxon>
    </lineage>
</organism>
<dbReference type="SMART" id="SM01080">
    <property type="entry name" value="CHASE2"/>
    <property type="match status" value="1"/>
</dbReference>
<evidence type="ECO:0000259" key="12">
    <source>
        <dbReference type="PROSITE" id="PS50110"/>
    </source>
</evidence>
<evidence type="ECO:0000259" key="11">
    <source>
        <dbReference type="PROSITE" id="PS50109"/>
    </source>
</evidence>
<evidence type="ECO:0000259" key="13">
    <source>
        <dbReference type="PROSITE" id="PS50112"/>
    </source>
</evidence>
<keyword evidence="7" id="KW-0902">Two-component regulatory system</keyword>
<dbReference type="PANTHER" id="PTHR43047:SF64">
    <property type="entry name" value="HISTIDINE KINASE CONTAINING CHEY-HOMOLOGOUS RECEIVER DOMAIN AND PAS DOMAIN-RELATED"/>
    <property type="match status" value="1"/>
</dbReference>
<evidence type="ECO:0000313" key="15">
    <source>
        <dbReference type="EMBL" id="XCM35759.1"/>
    </source>
</evidence>
<sequence>MNWLLSKINKITPQWRSILLIAPTVTFCVICLKYTGSLQLLEWAILDQFFNWRPAEKVDDRLLIVTVDEQDIASVGQWPLSDAILAEVIQTINRHNPAGIGLLFYRDLPVEPGHQTLAQVMRSTPNLIGVEKVIGEPVPAPPSLDRIGQVGIVDLLLDADSKVRRVLLSYHNSQGQLQLSIGAQLAINYLKTHGITPQVIKNKNQPDRIQLGKAILEPFTGYNGGYVRANTAGYQILLNYRGGDQIFEKISLTQLLNPEFNSELKAEKISGRIVLIGSTATSLNELFYTPYSSELTTIPKATPGVMIHGNAISHLLSAAIEGRPTIKSWSEFTEIFWIIAWSFIWAIASSWALNREKYPHKLMLQLLKLTLNISLGNCLLFSITYLAFIQGWWLPVIPAAIALTTSTISLKIYQSIQVARDSEKQLIQSLQCLQIGVFLYTKNHEIMYINKTAKKLIQYPPENRICPEEMINFYQLYVAGTDEPYPWENLPVIRALKGESIKVDDIEMRHPDQKLLLEVQGQPILDNQGNILYALVTFQEITQRKQAEKILADYNRTLEIQVAERTAALKESDQRFRQAFEYSAIGICLLSPAGQFLQVNQALCQMMGYSADELLQKHSYDITHPEDIEDNFRYLQQLLSGKEDAFYREKRFIHQNGSIIYGLVSVSLVQDKNNQPLYLIGQVQNITERKKAEIALRQHEAQMNAIVTNTSDGLLILNHQGKISFANPAAGQIFNQPVEELINSEFGIPQDKTFEIYLMGEPCQTKTIEMKIGEYQSQGKSAYIVSLRDISDRKQAELELQKAKEAAEVANRAKSAFLAKMTHEFRTPLHAILGFSRIIQRDGSVSPVHQEYLTIIGRSGQHLLELINDVLDMSKIEAGQVQLNEHPVSLSQLLVSVQEMMQIKARCKNLPLIFDRDAQVPDLVKTDEQKLRQVLINLVGNAIKFTEQGQVLVRLTQISPENSPNLRLCFTVEDTGQGIEPEDFPSLFQPFVQTAAGRHSQEGTGLGLAICQQFIELMGGKITVISRGKKFTPGSAILPAPNPDQGARKSGATFQFEVQVALVESLPLGNRPSSSLTYGAIASNLTATTTLSTSPSCDRVLIADPLVENHRVLTNSLISLNFQVREVTNGKDLIETWSSWQPHLILLHQQIAQINDFEVIRQIRQREKDRLPEFNFDPPTFMMVLITSESKEERSALFSAGANHCIHQSSPTEIILQQIGKSLGVHDLYYTTQPPVKFSPFERDKISDISMVSSSLSWKQQPGSEATLFPNQTCVDELPNNGHQNLLEPESLMVMPHQWISQLYQAARSADQHWIFQLLEELYPINQPLAQELANLVHEFKIDRLIEIIKPLIK</sequence>
<feature type="domain" description="PAC" evidence="14">
    <location>
        <begin position="499"/>
        <end position="553"/>
    </location>
</feature>
<dbReference type="InterPro" id="IPR004358">
    <property type="entry name" value="Sig_transdc_His_kin-like_C"/>
</dbReference>
<comment type="caution">
    <text evidence="9">Lacks conserved residue(s) required for the propagation of feature annotation.</text>
</comment>
<feature type="domain" description="PAS" evidence="13">
    <location>
        <begin position="699"/>
        <end position="743"/>
    </location>
</feature>
<dbReference type="InterPro" id="IPR000014">
    <property type="entry name" value="PAS"/>
</dbReference>
<feature type="transmembrane region" description="Helical" evidence="10">
    <location>
        <begin position="366"/>
        <end position="386"/>
    </location>
</feature>
<dbReference type="CDD" id="cd00082">
    <property type="entry name" value="HisKA"/>
    <property type="match status" value="1"/>
</dbReference>
<dbReference type="PROSITE" id="PS50110">
    <property type="entry name" value="RESPONSE_REGULATORY"/>
    <property type="match status" value="1"/>
</dbReference>
<dbReference type="SMART" id="SM00086">
    <property type="entry name" value="PAC"/>
    <property type="match status" value="2"/>
</dbReference>
<dbReference type="InterPro" id="IPR003594">
    <property type="entry name" value="HATPase_dom"/>
</dbReference>
<keyword evidence="10" id="KW-0812">Transmembrane</keyword>
<dbReference type="Gene3D" id="3.30.450.20">
    <property type="entry name" value="PAS domain"/>
    <property type="match status" value="3"/>
</dbReference>